<dbReference type="Proteomes" id="UP000448575">
    <property type="component" value="Unassembled WGS sequence"/>
</dbReference>
<dbReference type="GO" id="GO:0015344">
    <property type="term" value="F:siderophore uptake transmembrane transporter activity"/>
    <property type="evidence" value="ECO:0007669"/>
    <property type="project" value="TreeGrafter"/>
</dbReference>
<comment type="similarity">
    <text evidence="2 10 11">Belongs to the TonB-dependent receptor family.</text>
</comment>
<feature type="signal peptide" evidence="12">
    <location>
        <begin position="1"/>
        <end position="21"/>
    </location>
</feature>
<dbReference type="InterPro" id="IPR012910">
    <property type="entry name" value="Plug_dom"/>
</dbReference>
<reference evidence="15 16" key="1">
    <citation type="submission" date="2019-12" db="EMBL/GenBank/DDBJ databases">
        <title>Novel species isolated from a subtropical stream in China.</title>
        <authorList>
            <person name="Lu H."/>
        </authorList>
    </citation>
    <scope>NUCLEOTIDE SEQUENCE [LARGE SCALE GENOMIC DNA]</scope>
    <source>
        <strain evidence="15 16">DS3</strain>
    </source>
</reference>
<dbReference type="PANTHER" id="PTHR30069:SF40">
    <property type="entry name" value="TONB-DEPENDENT RECEPTOR NMB0964-RELATED"/>
    <property type="match status" value="1"/>
</dbReference>
<name>A0A6N9HL73_9BURK</name>
<evidence type="ECO:0000313" key="15">
    <source>
        <dbReference type="EMBL" id="MYN04421.1"/>
    </source>
</evidence>
<evidence type="ECO:0000256" key="6">
    <source>
        <dbReference type="ARBA" id="ARBA00023077"/>
    </source>
</evidence>
<evidence type="ECO:0000256" key="10">
    <source>
        <dbReference type="PROSITE-ProRule" id="PRU01360"/>
    </source>
</evidence>
<gene>
    <name evidence="15" type="ORF">GTP41_20225</name>
</gene>
<dbReference type="InterPro" id="IPR039426">
    <property type="entry name" value="TonB-dep_rcpt-like"/>
</dbReference>
<evidence type="ECO:0000256" key="9">
    <source>
        <dbReference type="ARBA" id="ARBA00023237"/>
    </source>
</evidence>
<dbReference type="PROSITE" id="PS52016">
    <property type="entry name" value="TONB_DEPENDENT_REC_3"/>
    <property type="match status" value="1"/>
</dbReference>
<dbReference type="AlphaFoldDB" id="A0A6N9HL73"/>
<dbReference type="SUPFAM" id="SSF56935">
    <property type="entry name" value="Porins"/>
    <property type="match status" value="1"/>
</dbReference>
<accession>A0A6N9HL73</accession>
<keyword evidence="6 11" id="KW-0798">TonB box</keyword>
<evidence type="ECO:0000256" key="3">
    <source>
        <dbReference type="ARBA" id="ARBA00022448"/>
    </source>
</evidence>
<protein>
    <submittedName>
        <fullName evidence="15">TonB-dependent receptor</fullName>
    </submittedName>
</protein>
<evidence type="ECO:0000256" key="1">
    <source>
        <dbReference type="ARBA" id="ARBA00004571"/>
    </source>
</evidence>
<feature type="domain" description="TonB-dependent receptor-like beta-barrel" evidence="13">
    <location>
        <begin position="250"/>
        <end position="639"/>
    </location>
</feature>
<evidence type="ECO:0000256" key="12">
    <source>
        <dbReference type="SAM" id="SignalP"/>
    </source>
</evidence>
<evidence type="ECO:0000256" key="4">
    <source>
        <dbReference type="ARBA" id="ARBA00022452"/>
    </source>
</evidence>
<dbReference type="GO" id="GO:0009279">
    <property type="term" value="C:cell outer membrane"/>
    <property type="evidence" value="ECO:0007669"/>
    <property type="project" value="UniProtKB-SubCell"/>
</dbReference>
<dbReference type="RefSeq" id="WP_161027377.1">
    <property type="nucleotide sequence ID" value="NZ_WWCJ01000016.1"/>
</dbReference>
<proteinExistence type="inferred from homology"/>
<keyword evidence="12" id="KW-0732">Signal</keyword>
<dbReference type="InterPro" id="IPR036942">
    <property type="entry name" value="Beta-barrel_TonB_sf"/>
</dbReference>
<dbReference type="Pfam" id="PF00593">
    <property type="entry name" value="TonB_dep_Rec_b-barrel"/>
    <property type="match status" value="1"/>
</dbReference>
<evidence type="ECO:0000256" key="2">
    <source>
        <dbReference type="ARBA" id="ARBA00009810"/>
    </source>
</evidence>
<keyword evidence="16" id="KW-1185">Reference proteome</keyword>
<dbReference type="InterPro" id="IPR000531">
    <property type="entry name" value="Beta-barrel_TonB"/>
</dbReference>
<dbReference type="GO" id="GO:0044718">
    <property type="term" value="P:siderophore transmembrane transport"/>
    <property type="evidence" value="ECO:0007669"/>
    <property type="project" value="TreeGrafter"/>
</dbReference>
<comment type="subcellular location">
    <subcellularLocation>
        <location evidence="1 10">Cell outer membrane</location>
        <topology evidence="1 10">Multi-pass membrane protein</topology>
    </subcellularLocation>
</comment>
<keyword evidence="3 10" id="KW-0813">Transport</keyword>
<dbReference type="EMBL" id="WWCJ01000016">
    <property type="protein sequence ID" value="MYN04421.1"/>
    <property type="molecule type" value="Genomic_DNA"/>
</dbReference>
<evidence type="ECO:0000256" key="11">
    <source>
        <dbReference type="RuleBase" id="RU003357"/>
    </source>
</evidence>
<keyword evidence="7 10" id="KW-0472">Membrane</keyword>
<evidence type="ECO:0000259" key="14">
    <source>
        <dbReference type="Pfam" id="PF07715"/>
    </source>
</evidence>
<dbReference type="Pfam" id="PF07715">
    <property type="entry name" value="Plug"/>
    <property type="match status" value="1"/>
</dbReference>
<dbReference type="InterPro" id="IPR037066">
    <property type="entry name" value="Plug_dom_sf"/>
</dbReference>
<evidence type="ECO:0000256" key="8">
    <source>
        <dbReference type="ARBA" id="ARBA00023170"/>
    </source>
</evidence>
<feature type="domain" description="TonB-dependent receptor plug" evidence="14">
    <location>
        <begin position="52"/>
        <end position="159"/>
    </location>
</feature>
<comment type="caution">
    <text evidence="15">The sequence shown here is derived from an EMBL/GenBank/DDBJ whole genome shotgun (WGS) entry which is preliminary data.</text>
</comment>
<organism evidence="15 16">
    <name type="scientific">Pseudoduganella guangdongensis</name>
    <dbReference type="NCBI Taxonomy" id="2692179"/>
    <lineage>
        <taxon>Bacteria</taxon>
        <taxon>Pseudomonadati</taxon>
        <taxon>Pseudomonadota</taxon>
        <taxon>Betaproteobacteria</taxon>
        <taxon>Burkholderiales</taxon>
        <taxon>Oxalobacteraceae</taxon>
        <taxon>Telluria group</taxon>
        <taxon>Pseudoduganella</taxon>
    </lineage>
</organism>
<evidence type="ECO:0000256" key="7">
    <source>
        <dbReference type="ARBA" id="ARBA00023136"/>
    </source>
</evidence>
<keyword evidence="8 15" id="KW-0675">Receptor</keyword>
<dbReference type="PANTHER" id="PTHR30069">
    <property type="entry name" value="TONB-DEPENDENT OUTER MEMBRANE RECEPTOR"/>
    <property type="match status" value="1"/>
</dbReference>
<keyword evidence="5 10" id="KW-0812">Transmembrane</keyword>
<keyword evidence="4 10" id="KW-1134">Transmembrane beta strand</keyword>
<keyword evidence="9 10" id="KW-0998">Cell outer membrane</keyword>
<evidence type="ECO:0000313" key="16">
    <source>
        <dbReference type="Proteomes" id="UP000448575"/>
    </source>
</evidence>
<dbReference type="Gene3D" id="2.170.130.10">
    <property type="entry name" value="TonB-dependent receptor, plug domain"/>
    <property type="match status" value="1"/>
</dbReference>
<sequence length="671" mass="71802">MTLPRQVVAPLMLACAGVAAAAPPPDSFSELSLEELGRINVSAASLLPASVLDAASTVASITQEDWQRRGARRLFDALETQPALNVLPHLAGSQSVVMRAMVPSGSPAGVALTWDDAPLTDLMRSSTQYMSGLNLGVLGQVQVIQGPGSAIYGSDAFHGLVALRSPEPGGAPGGAGGRAGLSARSDGFGEAFVQDGRVLDGGTRLRLAAAANVQAGQALQAPAAAGLPLRRENRQRAQSAVLRMLSDTEQDTTWQAGLYLHHYHINDSNGIGTRASGGHDMGWSRTHFAMLQAGLRHSFSVARSLEVKGYYWRADSTIGSVVAGVPSVQLRDLQAGQHRAGLQATWRDVLPALRTEYALSAGMEKLAVDEAYSELRSLDGQYLSRFANPTEGARRSVRQLTLEANTRWADGRWRLVYGGRLDHYSGFGSHGSPRAGLVYQPAPENALKLLYGQAFRAPSAQELAGTPNSILPNPGLQPEIIDTLELVAVHQGSHLSAQATLFRSQWRDGIVSQLLPGNRLVQFVNADRNQSHGVGASLRYRTGRLLLEFDGSYARGRNQPSGREFRTFPRAKLVAGAAWTLADPAWQLMLEQHWQSAVNDVSAGAAFAGQGLPHYVRTDIGLGKRLSPHSELAFQVRNLADRRNIYSSPSGARGGIPDSGITGAITLRSMY</sequence>
<dbReference type="Gene3D" id="2.40.170.20">
    <property type="entry name" value="TonB-dependent receptor, beta-barrel domain"/>
    <property type="match status" value="1"/>
</dbReference>
<evidence type="ECO:0000256" key="5">
    <source>
        <dbReference type="ARBA" id="ARBA00022692"/>
    </source>
</evidence>
<feature type="chain" id="PRO_5026850271" evidence="12">
    <location>
        <begin position="22"/>
        <end position="671"/>
    </location>
</feature>
<evidence type="ECO:0000259" key="13">
    <source>
        <dbReference type="Pfam" id="PF00593"/>
    </source>
</evidence>